<sequence>MSPDLIFFTLRSLLRVGSAAQSVLEQQIRDAAIDLPPPAPDQADPLDVAIKYFRGDYRSWVAPGGALHAHWDAVSDVYKPTPEAKAAVIDAVFTIKRTFASPAAGAGSLSLDQLAAEGDGVVLLQQWKTGEAPDPWARIATTLAGVALDYVALDPGLFASGARGEKLVAALAANLQGLLPKLDAPGQADFVERLAAIVLQAGLETLAKSPDLVIGQKPLQDLLRAMTLPLAQDFARSAPDDVLARIALTRLRDDVLPRMVAAGLDVVAQNQRALLGAAFDPAKTAGALTQAFLAAVQGREFATLAQPEGWVPVYQALLRGVAARAEAVIPGTGAPEDFYRGVLSKVAIAAAGLRPLAPGWEVAIVVAALEGLNDNLPFRVKTPWADLAGTAIQQFVGGLGQGLNAGTPLESIFTPELFTGLVKLVLAKVAATPGMLTGDGQELRSLTATLAAAFAADTTLLVSPEGWKTIVATLLDEAARNPGRLFGLDGAAPEQHLATRIVARILAQAETALKVSGRADGAVLLGDTLADAICETLKVAAGNADRAAKNLPALDALLVRLNALAVAPADRIGAREWLFLFRTLVAGALDTGTLPASDADLRKLLYRSKGTP</sequence>
<dbReference type="EMBL" id="SMAI01000013">
    <property type="protein sequence ID" value="TCT02368.1"/>
    <property type="molecule type" value="Genomic_DNA"/>
</dbReference>
<organism evidence="1 2">
    <name type="scientific">Aquabacter spiritensis</name>
    <dbReference type="NCBI Taxonomy" id="933073"/>
    <lineage>
        <taxon>Bacteria</taxon>
        <taxon>Pseudomonadati</taxon>
        <taxon>Pseudomonadota</taxon>
        <taxon>Alphaproteobacteria</taxon>
        <taxon>Hyphomicrobiales</taxon>
        <taxon>Xanthobacteraceae</taxon>
        <taxon>Aquabacter</taxon>
    </lineage>
</organism>
<evidence type="ECO:0000313" key="2">
    <source>
        <dbReference type="Proteomes" id="UP000294664"/>
    </source>
</evidence>
<protein>
    <submittedName>
        <fullName evidence="1">Uncharacterized protein</fullName>
    </submittedName>
</protein>
<reference evidence="1 2" key="1">
    <citation type="submission" date="2019-03" db="EMBL/GenBank/DDBJ databases">
        <title>Genomic Encyclopedia of Type Strains, Phase IV (KMG-IV): sequencing the most valuable type-strain genomes for metagenomic binning, comparative biology and taxonomic classification.</title>
        <authorList>
            <person name="Goeker M."/>
        </authorList>
    </citation>
    <scope>NUCLEOTIDE SEQUENCE [LARGE SCALE GENOMIC DNA]</scope>
    <source>
        <strain evidence="1 2">DSM 9035</strain>
    </source>
</reference>
<proteinExistence type="predicted"/>
<keyword evidence="2" id="KW-1185">Reference proteome</keyword>
<dbReference type="RefSeq" id="WP_132033934.1">
    <property type="nucleotide sequence ID" value="NZ_SMAI01000013.1"/>
</dbReference>
<dbReference type="OrthoDB" id="9768734at2"/>
<evidence type="ECO:0000313" key="1">
    <source>
        <dbReference type="EMBL" id="TCT02368.1"/>
    </source>
</evidence>
<dbReference type="AlphaFoldDB" id="A0A4V2UX77"/>
<dbReference type="Proteomes" id="UP000294664">
    <property type="component" value="Unassembled WGS sequence"/>
</dbReference>
<gene>
    <name evidence="1" type="ORF">EDC64_11311</name>
</gene>
<name>A0A4V2UX77_9HYPH</name>
<accession>A0A4V2UX77</accession>
<comment type="caution">
    <text evidence="1">The sequence shown here is derived from an EMBL/GenBank/DDBJ whole genome shotgun (WGS) entry which is preliminary data.</text>
</comment>